<evidence type="ECO:0000256" key="1">
    <source>
        <dbReference type="ARBA" id="ARBA00022491"/>
    </source>
</evidence>
<dbReference type="InterPro" id="IPR046335">
    <property type="entry name" value="LacI/GalR-like_sensor"/>
</dbReference>
<keyword evidence="3" id="KW-0238">DNA-binding</keyword>
<dbReference type="PANTHER" id="PTHR30146:SF148">
    <property type="entry name" value="HTH-TYPE TRANSCRIPTIONAL REPRESSOR PURR-RELATED"/>
    <property type="match status" value="1"/>
</dbReference>
<evidence type="ECO:0000256" key="3">
    <source>
        <dbReference type="ARBA" id="ARBA00023125"/>
    </source>
</evidence>
<dbReference type="PANTHER" id="PTHR30146">
    <property type="entry name" value="LACI-RELATED TRANSCRIPTIONAL REPRESSOR"/>
    <property type="match status" value="1"/>
</dbReference>
<accession>A0A841Q834</accession>
<keyword evidence="8" id="KW-1185">Reference proteome</keyword>
<organism evidence="7 8">
    <name type="scientific">Salirhabdus euzebyi</name>
    <dbReference type="NCBI Taxonomy" id="394506"/>
    <lineage>
        <taxon>Bacteria</taxon>
        <taxon>Bacillati</taxon>
        <taxon>Bacillota</taxon>
        <taxon>Bacilli</taxon>
        <taxon>Bacillales</taxon>
        <taxon>Bacillaceae</taxon>
        <taxon>Salirhabdus</taxon>
    </lineage>
</organism>
<dbReference type="Gene3D" id="3.40.50.2300">
    <property type="match status" value="2"/>
</dbReference>
<dbReference type="Pfam" id="PF13377">
    <property type="entry name" value="Peripla_BP_3"/>
    <property type="match status" value="1"/>
</dbReference>
<dbReference type="InterPro" id="IPR010982">
    <property type="entry name" value="Lambda_DNA-bd_dom_sf"/>
</dbReference>
<evidence type="ECO:0000259" key="6">
    <source>
        <dbReference type="PROSITE" id="PS50943"/>
    </source>
</evidence>
<keyword evidence="2" id="KW-0805">Transcription regulation</keyword>
<dbReference type="PROSITE" id="PS50943">
    <property type="entry name" value="HTH_CROC1"/>
    <property type="match status" value="1"/>
</dbReference>
<dbReference type="GO" id="GO:0000976">
    <property type="term" value="F:transcription cis-regulatory region binding"/>
    <property type="evidence" value="ECO:0007669"/>
    <property type="project" value="TreeGrafter"/>
</dbReference>
<reference evidence="7 8" key="1">
    <citation type="submission" date="2020-08" db="EMBL/GenBank/DDBJ databases">
        <title>Genomic Encyclopedia of Type Strains, Phase IV (KMG-IV): sequencing the most valuable type-strain genomes for metagenomic binning, comparative biology and taxonomic classification.</title>
        <authorList>
            <person name="Goeker M."/>
        </authorList>
    </citation>
    <scope>NUCLEOTIDE SEQUENCE [LARGE SCALE GENOMIC DNA]</scope>
    <source>
        <strain evidence="7 8">DSM 19612</strain>
    </source>
</reference>
<evidence type="ECO:0000313" key="8">
    <source>
        <dbReference type="Proteomes" id="UP000581688"/>
    </source>
</evidence>
<dbReference type="PROSITE" id="PS50932">
    <property type="entry name" value="HTH_LACI_2"/>
    <property type="match status" value="1"/>
</dbReference>
<evidence type="ECO:0000313" key="7">
    <source>
        <dbReference type="EMBL" id="MBB6454580.1"/>
    </source>
</evidence>
<gene>
    <name evidence="7" type="ORF">HNQ94_003069</name>
</gene>
<dbReference type="RefSeq" id="WP_174496972.1">
    <property type="nucleotide sequence ID" value="NZ_CADDWK010000010.1"/>
</dbReference>
<dbReference type="EMBL" id="JACHGH010000010">
    <property type="protein sequence ID" value="MBB6454580.1"/>
    <property type="molecule type" value="Genomic_DNA"/>
</dbReference>
<protein>
    <submittedName>
        <fullName evidence="7">LacI family transcriptional regulator</fullName>
    </submittedName>
</protein>
<evidence type="ECO:0000256" key="2">
    <source>
        <dbReference type="ARBA" id="ARBA00023015"/>
    </source>
</evidence>
<evidence type="ECO:0000259" key="5">
    <source>
        <dbReference type="PROSITE" id="PS50932"/>
    </source>
</evidence>
<dbReference type="CDD" id="cd01392">
    <property type="entry name" value="HTH_LacI"/>
    <property type="match status" value="1"/>
</dbReference>
<dbReference type="Proteomes" id="UP000581688">
    <property type="component" value="Unassembled WGS sequence"/>
</dbReference>
<dbReference type="Gene3D" id="1.10.260.40">
    <property type="entry name" value="lambda repressor-like DNA-binding domains"/>
    <property type="match status" value="1"/>
</dbReference>
<proteinExistence type="predicted"/>
<dbReference type="CDD" id="cd06267">
    <property type="entry name" value="PBP1_LacI_sugar_binding-like"/>
    <property type="match status" value="1"/>
</dbReference>
<dbReference type="SMART" id="SM00354">
    <property type="entry name" value="HTH_LACI"/>
    <property type="match status" value="1"/>
</dbReference>
<dbReference type="SUPFAM" id="SSF47413">
    <property type="entry name" value="lambda repressor-like DNA-binding domains"/>
    <property type="match status" value="1"/>
</dbReference>
<feature type="domain" description="HTH lacI-type" evidence="5">
    <location>
        <begin position="4"/>
        <end position="58"/>
    </location>
</feature>
<keyword evidence="1" id="KW-0678">Repressor</keyword>
<name>A0A841Q834_9BACI</name>
<dbReference type="PRINTS" id="PR00036">
    <property type="entry name" value="HTHLACI"/>
</dbReference>
<dbReference type="AlphaFoldDB" id="A0A841Q834"/>
<keyword evidence="4" id="KW-0804">Transcription</keyword>
<dbReference type="Pfam" id="PF00356">
    <property type="entry name" value="LacI"/>
    <property type="match status" value="1"/>
</dbReference>
<comment type="caution">
    <text evidence="7">The sequence shown here is derived from an EMBL/GenBank/DDBJ whole genome shotgun (WGS) entry which is preliminary data.</text>
</comment>
<dbReference type="SUPFAM" id="SSF53822">
    <property type="entry name" value="Periplasmic binding protein-like I"/>
    <property type="match status" value="1"/>
</dbReference>
<sequence>MKNITIKDVAKHAGVSIGTVSKVLNEKGYVGKETRKRVSEAIKTLNYQVNANARSLKAIRTKKVGMIVSYISNYYLMSIAKTIEDTLRSMGCHMLVMSHNENEQTERELLQLILEQRVEALVLIPTGANKDLVQLVIDQNIPVILVDKKVEGITTDLIVDDNYYGSYESISYLQSLGHNRIGVIYGLLKNSVGKERLEGALDAIEKLNCSSDKNLIMPGDFNEIKAYESATELLLLPNPPTAIYCCNNTMTVGLLKAINDRGLSIPDDISVITFGDVAQWELVKPPLTLMTQPLKRIGVEAAILLKNRLTMEEDYSPIQLVIKPELQIRSSCAKPAFKHS</sequence>
<dbReference type="PROSITE" id="PS00356">
    <property type="entry name" value="HTH_LACI_1"/>
    <property type="match status" value="1"/>
</dbReference>
<dbReference type="InterPro" id="IPR000843">
    <property type="entry name" value="HTH_LacI"/>
</dbReference>
<dbReference type="InterPro" id="IPR028082">
    <property type="entry name" value="Peripla_BP_I"/>
</dbReference>
<evidence type="ECO:0000256" key="4">
    <source>
        <dbReference type="ARBA" id="ARBA00023163"/>
    </source>
</evidence>
<feature type="domain" description="HTH cro/C1-type" evidence="6">
    <location>
        <begin position="2"/>
        <end position="48"/>
    </location>
</feature>
<dbReference type="InterPro" id="IPR001387">
    <property type="entry name" value="Cro/C1-type_HTH"/>
</dbReference>
<dbReference type="GO" id="GO:0003700">
    <property type="term" value="F:DNA-binding transcription factor activity"/>
    <property type="evidence" value="ECO:0007669"/>
    <property type="project" value="TreeGrafter"/>
</dbReference>